<sequence length="77" mass="8239">MYEKSASDGQARQKSAKKGPGSRSSLRGVNEHVEPLFNAAWPSAGSFRTKPNDAMSVRHCQDGEWRPTSASTASAAC</sequence>
<dbReference type="EMBL" id="QPII01000003">
    <property type="protein sequence ID" value="RCV90560.1"/>
    <property type="molecule type" value="Genomic_DNA"/>
</dbReference>
<organism evidence="2 3">
    <name type="scientific">Billgrantia montanilacus</name>
    <dbReference type="NCBI Taxonomy" id="2282305"/>
    <lineage>
        <taxon>Bacteria</taxon>
        <taxon>Pseudomonadati</taxon>
        <taxon>Pseudomonadota</taxon>
        <taxon>Gammaproteobacteria</taxon>
        <taxon>Oceanospirillales</taxon>
        <taxon>Halomonadaceae</taxon>
        <taxon>Billgrantia</taxon>
    </lineage>
</organism>
<accession>A0A368U0E4</accession>
<comment type="caution">
    <text evidence="2">The sequence shown here is derived from an EMBL/GenBank/DDBJ whole genome shotgun (WGS) entry which is preliminary data.</text>
</comment>
<evidence type="ECO:0000313" key="2">
    <source>
        <dbReference type="EMBL" id="RCV90560.1"/>
    </source>
</evidence>
<reference evidence="2 3" key="1">
    <citation type="submission" date="2018-07" db="EMBL/GenBank/DDBJ databases">
        <title>Halomonas montanilacus sp. nov., isolated from Lake Pengyan on Tibetan Plateau.</title>
        <authorList>
            <person name="Lu H."/>
            <person name="Xing P."/>
            <person name="Wu Q."/>
        </authorList>
    </citation>
    <scope>NUCLEOTIDE SEQUENCE [LARGE SCALE GENOMIC DNA]</scope>
    <source>
        <strain evidence="2 3">PYC7W</strain>
    </source>
</reference>
<name>A0A368U0E4_9GAMM</name>
<keyword evidence="3" id="KW-1185">Reference proteome</keyword>
<evidence type="ECO:0000313" key="3">
    <source>
        <dbReference type="Proteomes" id="UP000252405"/>
    </source>
</evidence>
<dbReference type="AlphaFoldDB" id="A0A368U0E4"/>
<feature type="compositionally biased region" description="Polar residues" evidence="1">
    <location>
        <begin position="68"/>
        <end position="77"/>
    </location>
</feature>
<evidence type="ECO:0000256" key="1">
    <source>
        <dbReference type="SAM" id="MobiDB-lite"/>
    </source>
</evidence>
<protein>
    <submittedName>
        <fullName evidence="2">Uncharacterized protein</fullName>
    </submittedName>
</protein>
<proteinExistence type="predicted"/>
<feature type="region of interest" description="Disordered" evidence="1">
    <location>
        <begin position="1"/>
        <end position="77"/>
    </location>
</feature>
<dbReference type="Proteomes" id="UP000252405">
    <property type="component" value="Unassembled WGS sequence"/>
</dbReference>
<gene>
    <name evidence="2" type="ORF">DU505_06415</name>
</gene>
<dbReference type="OrthoDB" id="7030796at2"/>